<sequence>MSTSINPSLKDGYVKPMSSKTDILSLFETSSVEDDELSPPPSSISTSPSETVTTTNLSYSFDTSEAEKRNSPSSIFRENKGPSPLDLLDNPATSFNNAEGFAPTTVKRRSSSSNDETKKQLTSDAGSYKSSASSKSTNQGSKKKVKKRIPDPPDISKFFNEESTKKPPSTLQQRKSRSQKWQPTPTKKVKKTFPDSVDLPAGYHSTLGGNGQSYDIEAVRALVEHAQASIDPSVTLSLERTLYASLQHSWLLAVGGVGLMSVGENLRIPTDLGIALVGISILSVLGALIMHYVRLFQIKSGTTFKFWQTALFTSLFTLCILVTLALELYYGILYPYLRRTWSVQVENMQSDINTDE</sequence>
<keyword evidence="2" id="KW-1133">Transmembrane helix</keyword>
<feature type="compositionally biased region" description="Low complexity" evidence="1">
    <location>
        <begin position="122"/>
        <end position="140"/>
    </location>
</feature>
<feature type="transmembrane region" description="Helical" evidence="2">
    <location>
        <begin position="306"/>
        <end position="330"/>
    </location>
</feature>
<evidence type="ECO:0000256" key="2">
    <source>
        <dbReference type="SAM" id="Phobius"/>
    </source>
</evidence>
<dbReference type="AlphaFoldDB" id="A0AAD2CY95"/>
<evidence type="ECO:0000256" key="1">
    <source>
        <dbReference type="SAM" id="MobiDB-lite"/>
    </source>
</evidence>
<protein>
    <submittedName>
        <fullName evidence="3">Uncharacterized protein</fullName>
    </submittedName>
</protein>
<organism evidence="3 4">
    <name type="scientific">Cylindrotheca closterium</name>
    <dbReference type="NCBI Taxonomy" id="2856"/>
    <lineage>
        <taxon>Eukaryota</taxon>
        <taxon>Sar</taxon>
        <taxon>Stramenopiles</taxon>
        <taxon>Ochrophyta</taxon>
        <taxon>Bacillariophyta</taxon>
        <taxon>Bacillariophyceae</taxon>
        <taxon>Bacillariophycidae</taxon>
        <taxon>Bacillariales</taxon>
        <taxon>Bacillariaceae</taxon>
        <taxon>Cylindrotheca</taxon>
    </lineage>
</organism>
<accession>A0AAD2CY95</accession>
<dbReference type="EMBL" id="CAKOGP040001038">
    <property type="protein sequence ID" value="CAJ1941581.1"/>
    <property type="molecule type" value="Genomic_DNA"/>
</dbReference>
<keyword evidence="4" id="KW-1185">Reference proteome</keyword>
<proteinExistence type="predicted"/>
<dbReference type="Proteomes" id="UP001295423">
    <property type="component" value="Unassembled WGS sequence"/>
</dbReference>
<name>A0AAD2CY95_9STRA</name>
<feature type="transmembrane region" description="Helical" evidence="2">
    <location>
        <begin position="274"/>
        <end position="294"/>
    </location>
</feature>
<reference evidence="3" key="1">
    <citation type="submission" date="2023-08" db="EMBL/GenBank/DDBJ databases">
        <authorList>
            <person name="Audoor S."/>
            <person name="Bilcke G."/>
        </authorList>
    </citation>
    <scope>NUCLEOTIDE SEQUENCE</scope>
</reference>
<keyword evidence="2" id="KW-0472">Membrane</keyword>
<evidence type="ECO:0000313" key="3">
    <source>
        <dbReference type="EMBL" id="CAJ1941581.1"/>
    </source>
</evidence>
<gene>
    <name evidence="3" type="ORF">CYCCA115_LOCUS7577</name>
</gene>
<comment type="caution">
    <text evidence="3">The sequence shown here is derived from an EMBL/GenBank/DDBJ whole genome shotgun (WGS) entry which is preliminary data.</text>
</comment>
<feature type="transmembrane region" description="Helical" evidence="2">
    <location>
        <begin position="242"/>
        <end position="262"/>
    </location>
</feature>
<keyword evidence="2" id="KW-0812">Transmembrane</keyword>
<feature type="region of interest" description="Disordered" evidence="1">
    <location>
        <begin position="30"/>
        <end position="195"/>
    </location>
</feature>
<evidence type="ECO:0000313" key="4">
    <source>
        <dbReference type="Proteomes" id="UP001295423"/>
    </source>
</evidence>
<feature type="compositionally biased region" description="Low complexity" evidence="1">
    <location>
        <begin position="43"/>
        <end position="55"/>
    </location>
</feature>